<dbReference type="Gene3D" id="3.40.50.2000">
    <property type="entry name" value="Glycogen Phosphorylase B"/>
    <property type="match status" value="2"/>
</dbReference>
<dbReference type="EMBL" id="FNIW01000007">
    <property type="protein sequence ID" value="SDO01144.1"/>
    <property type="molecule type" value="Genomic_DNA"/>
</dbReference>
<dbReference type="SUPFAM" id="SSF53756">
    <property type="entry name" value="UDP-Glycosyltransferase/glycogen phosphorylase"/>
    <property type="match status" value="1"/>
</dbReference>
<evidence type="ECO:0000313" key="2">
    <source>
        <dbReference type="Proteomes" id="UP000199134"/>
    </source>
</evidence>
<accession>A0A1H0G2T4</accession>
<dbReference type="Proteomes" id="UP000199134">
    <property type="component" value="Unassembled WGS sequence"/>
</dbReference>
<gene>
    <name evidence="1" type="ORF">SAMN04487900_10765</name>
</gene>
<dbReference type="OrthoDB" id="6385861at2"/>
<evidence type="ECO:0000313" key="1">
    <source>
        <dbReference type="EMBL" id="SDO01144.1"/>
    </source>
</evidence>
<reference evidence="2" key="1">
    <citation type="submission" date="2016-10" db="EMBL/GenBank/DDBJ databases">
        <authorList>
            <person name="de Groot N.N."/>
        </authorList>
    </citation>
    <scope>NUCLEOTIDE SEQUENCE [LARGE SCALE GENOMIC DNA]</scope>
    <source>
        <strain evidence="2">BP1-145</strain>
    </source>
</reference>
<organism evidence="1 2">
    <name type="scientific">Prevotella communis</name>
    <dbReference type="NCBI Taxonomy" id="2913614"/>
    <lineage>
        <taxon>Bacteria</taxon>
        <taxon>Pseudomonadati</taxon>
        <taxon>Bacteroidota</taxon>
        <taxon>Bacteroidia</taxon>
        <taxon>Bacteroidales</taxon>
        <taxon>Prevotellaceae</taxon>
        <taxon>Prevotella</taxon>
    </lineage>
</organism>
<comment type="caution">
    <text evidence="1">The sequence shown here is derived from an EMBL/GenBank/DDBJ whole genome shotgun (WGS) entry which is preliminary data.</text>
</comment>
<name>A0A1H0G2T4_9BACT</name>
<protein>
    <submittedName>
        <fullName evidence="1">Glycosyltransferase involved in cell wall bisynthesis</fullName>
    </submittedName>
</protein>
<sequence>MRILFLVYHGFSDHSGISKKIHYQVKGLRENGHDVHLCYYGFAENGHRCRYVDGQVIKDYGTGVLAGIRQRIDYQCIYDYCIREKIEFIYARCFQNANPFLIRFFKKIRNAGIRAVTEIPTYPYDAEFVGFPFLTRMNLKIDQLFRLKLASQMDAIVTFSDAEKIFGQRTIRISNGVDFDSIPLHKPISTNDELHLIGVAEVHYWHGYDRLIAGLGEYYRSSRLSHQSSNFKHVFFHIVGGVGPSEMYNSMYAPGYEELMEKYQIKDHVIFHGQLFGDALTEVFNQCQFAIGSLARHRSGITTIKTLKNREYATRGIPFVYSENDSDFDNQPYVLKVPADDSPIVIPQIISFIEKLAMKPENIRKTVTRLSWKIQMQCVIDDVLAH</sequence>
<dbReference type="RefSeq" id="WP_091853113.1">
    <property type="nucleotide sequence ID" value="NZ_FNIW01000007.1"/>
</dbReference>
<proteinExistence type="predicted"/>
<dbReference type="AlphaFoldDB" id="A0A1H0G2T4"/>